<dbReference type="SFLD" id="SFLDG01151">
    <property type="entry name" value="Main.2:_Nu-like"/>
    <property type="match status" value="1"/>
</dbReference>
<dbReference type="Pfam" id="PF00043">
    <property type="entry name" value="GST_C"/>
    <property type="match status" value="1"/>
</dbReference>
<dbReference type="Gene3D" id="1.20.1050.10">
    <property type="match status" value="1"/>
</dbReference>
<dbReference type="PANTHER" id="PTHR44051:SF2">
    <property type="entry name" value="HYPOTHETICAL GLUTATHIONE S-TRANSFERASE LIKE PROTEIN"/>
    <property type="match status" value="1"/>
</dbReference>
<dbReference type="InterPro" id="IPR036282">
    <property type="entry name" value="Glutathione-S-Trfase_C_sf"/>
</dbReference>
<evidence type="ECO:0000259" key="1">
    <source>
        <dbReference type="PROSITE" id="PS50404"/>
    </source>
</evidence>
<dbReference type="Proteomes" id="UP001501706">
    <property type="component" value="Unassembled WGS sequence"/>
</dbReference>
<dbReference type="InterPro" id="IPR004046">
    <property type="entry name" value="GST_C"/>
</dbReference>
<feature type="domain" description="GST N-terminal" evidence="1">
    <location>
        <begin position="7"/>
        <end position="88"/>
    </location>
</feature>
<dbReference type="PROSITE" id="PS50404">
    <property type="entry name" value="GST_NTER"/>
    <property type="match status" value="1"/>
</dbReference>
<dbReference type="CDD" id="cd03056">
    <property type="entry name" value="GST_N_4"/>
    <property type="match status" value="1"/>
</dbReference>
<reference evidence="3 4" key="1">
    <citation type="journal article" date="2019" name="Int. J. Syst. Evol. Microbiol.">
        <title>The Global Catalogue of Microorganisms (GCM) 10K type strain sequencing project: providing services to taxonomists for standard genome sequencing and annotation.</title>
        <authorList>
            <consortium name="The Broad Institute Genomics Platform"/>
            <consortium name="The Broad Institute Genome Sequencing Center for Infectious Disease"/>
            <person name="Wu L."/>
            <person name="Ma J."/>
        </authorList>
    </citation>
    <scope>NUCLEOTIDE SEQUENCE [LARGE SCALE GENOMIC DNA]</scope>
    <source>
        <strain evidence="3 4">JCM 14330</strain>
    </source>
</reference>
<dbReference type="SUPFAM" id="SSF47616">
    <property type="entry name" value="GST C-terminal domain-like"/>
    <property type="match status" value="1"/>
</dbReference>
<proteinExistence type="predicted"/>
<accession>A0ABN1BI60</accession>
<dbReference type="SFLD" id="SFLDS00019">
    <property type="entry name" value="Glutathione_Transferase_(cytos"/>
    <property type="match status" value="1"/>
</dbReference>
<evidence type="ECO:0000259" key="2">
    <source>
        <dbReference type="PROSITE" id="PS50405"/>
    </source>
</evidence>
<dbReference type="Pfam" id="PF13417">
    <property type="entry name" value="GST_N_3"/>
    <property type="match status" value="1"/>
</dbReference>
<evidence type="ECO:0000313" key="3">
    <source>
        <dbReference type="EMBL" id="GAA0498464.1"/>
    </source>
</evidence>
<keyword evidence="4" id="KW-1185">Reference proteome</keyword>
<organism evidence="3 4">
    <name type="scientific">Pigmentiphaga daeguensis</name>
    <dbReference type="NCBI Taxonomy" id="414049"/>
    <lineage>
        <taxon>Bacteria</taxon>
        <taxon>Pseudomonadati</taxon>
        <taxon>Pseudomonadota</taxon>
        <taxon>Betaproteobacteria</taxon>
        <taxon>Burkholderiales</taxon>
        <taxon>Alcaligenaceae</taxon>
        <taxon>Pigmentiphaga</taxon>
    </lineage>
</organism>
<name>A0ABN1BI60_9BURK</name>
<dbReference type="InterPro" id="IPR010987">
    <property type="entry name" value="Glutathione-S-Trfase_C-like"/>
</dbReference>
<dbReference type="InterPro" id="IPR036249">
    <property type="entry name" value="Thioredoxin-like_sf"/>
</dbReference>
<evidence type="ECO:0000313" key="4">
    <source>
        <dbReference type="Proteomes" id="UP001501706"/>
    </source>
</evidence>
<protein>
    <submittedName>
        <fullName evidence="3">Glutathione S-transferase</fullName>
    </submittedName>
</protein>
<dbReference type="EMBL" id="BAAAEN010000004">
    <property type="protein sequence ID" value="GAA0498464.1"/>
    <property type="molecule type" value="Genomic_DNA"/>
</dbReference>
<dbReference type="PANTHER" id="PTHR44051">
    <property type="entry name" value="GLUTATHIONE S-TRANSFERASE-RELATED"/>
    <property type="match status" value="1"/>
</dbReference>
<feature type="domain" description="GST C-terminal" evidence="2">
    <location>
        <begin position="93"/>
        <end position="210"/>
    </location>
</feature>
<dbReference type="SUPFAM" id="SSF52833">
    <property type="entry name" value="Thioredoxin-like"/>
    <property type="match status" value="1"/>
</dbReference>
<dbReference type="InterPro" id="IPR040079">
    <property type="entry name" value="Glutathione_S-Trfase"/>
</dbReference>
<dbReference type="PROSITE" id="PS50405">
    <property type="entry name" value="GST_CTER"/>
    <property type="match status" value="1"/>
</dbReference>
<dbReference type="SFLD" id="SFLDG00358">
    <property type="entry name" value="Main_(cytGST)"/>
    <property type="match status" value="1"/>
</dbReference>
<comment type="caution">
    <text evidence="3">The sequence shown here is derived from an EMBL/GenBank/DDBJ whole genome shotgun (WGS) entry which is preliminary data.</text>
</comment>
<dbReference type="Gene3D" id="3.40.30.10">
    <property type="entry name" value="Glutaredoxin"/>
    <property type="match status" value="1"/>
</dbReference>
<sequence>MTGAPAMPIRLYSMTYSGHGHRVQLMLSLLGLPYEKIDVDPHGGTLRTPGFLAMNPFGQVPVIVDGDTVLHDSNAILVYLAKKYGGPAWLPEDPEGSALVQQWFSLAAGPIAFGPCAARRWRVYGEELVPLRNAVETSLKLFPVLESILSGRSFATGERPSLADVSAYTYIAHAPEGGLSLEAYPAIRAWLGRIEALPGFVPMPKAGTEA</sequence>
<dbReference type="InterPro" id="IPR004045">
    <property type="entry name" value="Glutathione_S-Trfase_N"/>
</dbReference>
<gene>
    <name evidence="3" type="ORF">GCM10009097_13440</name>
</gene>